<evidence type="ECO:0000313" key="2">
    <source>
        <dbReference type="Proteomes" id="UP001364472"/>
    </source>
</evidence>
<dbReference type="AlphaFoldDB" id="A0AAW9R7Z8"/>
<gene>
    <name evidence="1" type="ORF">WB794_09995</name>
</gene>
<accession>A0AAW9R7Z8</accession>
<proteinExistence type="predicted"/>
<sequence length="266" mass="30159">MPMTHSDSFDAKAHRDAVKRVRGTVCYGALAHHFGTQSPTLLEARIDGRRPYDELGEKVVSNKYKRWREGKALPSEDTVAHVSNRSAGAVRLDYWRDLPLWELLAVECPPVPRLHRIIEHSASVRHVLLLDGEPERFGYNHSPLDRKNALGLRNLRSLDAFIALLALARKGEQSEDAPQHYLPALCAFDILPYVLYGHSALRYRWEGLFGSLKRIFWNVIYVTGQVGQFPVEEVQARLKALEADPLTSLTQLAGIRIRRAPEELPL</sequence>
<dbReference type="Proteomes" id="UP001364472">
    <property type="component" value="Unassembled WGS sequence"/>
</dbReference>
<dbReference type="EMBL" id="JBBDHC010000014">
    <property type="protein sequence ID" value="MEJ1250001.1"/>
    <property type="molecule type" value="Genomic_DNA"/>
</dbReference>
<name>A0AAW9R7Z8_9GAMM</name>
<dbReference type="RefSeq" id="WP_337335720.1">
    <property type="nucleotide sequence ID" value="NZ_JBBDHC010000014.1"/>
</dbReference>
<evidence type="ECO:0000313" key="1">
    <source>
        <dbReference type="EMBL" id="MEJ1250001.1"/>
    </source>
</evidence>
<comment type="caution">
    <text evidence="1">The sequence shown here is derived from an EMBL/GenBank/DDBJ whole genome shotgun (WGS) entry which is preliminary data.</text>
</comment>
<organism evidence="1 2">
    <name type="scientific">Denitratimonas tolerans</name>
    <dbReference type="NCBI Taxonomy" id="1338420"/>
    <lineage>
        <taxon>Bacteria</taxon>
        <taxon>Pseudomonadati</taxon>
        <taxon>Pseudomonadota</taxon>
        <taxon>Gammaproteobacteria</taxon>
        <taxon>Lysobacterales</taxon>
        <taxon>Lysobacteraceae</taxon>
        <taxon>Denitratimonas</taxon>
    </lineage>
</organism>
<reference evidence="1 2" key="1">
    <citation type="journal article" date="2016" name="Antonie Van Leeuwenhoek">
        <title>Denitratimonas tolerans gen. nov., sp. nov., a denitrifying bacterium isolated from a bioreactor for tannery wastewater treatment.</title>
        <authorList>
            <person name="Han S.I."/>
            <person name="Kim J.O."/>
            <person name="Lee Y.R."/>
            <person name="Ekpeghere K.I."/>
            <person name="Koh S.C."/>
            <person name="Whang K.S."/>
        </authorList>
    </citation>
    <scope>NUCLEOTIDE SEQUENCE [LARGE SCALE GENOMIC DNA]</scope>
    <source>
        <strain evidence="1 2">KACC 17565</strain>
    </source>
</reference>
<keyword evidence="2" id="KW-1185">Reference proteome</keyword>
<protein>
    <submittedName>
        <fullName evidence="1">Uncharacterized protein</fullName>
    </submittedName>
</protein>